<dbReference type="HOGENOM" id="CLU_3274450_0_0_10"/>
<name>D1P9V7_9BACT</name>
<accession>D1P9V7</accession>
<feature type="region of interest" description="Disordered" evidence="1">
    <location>
        <begin position="1"/>
        <end position="41"/>
    </location>
</feature>
<dbReference type="PaxDb" id="537011-PREVCOP_03844"/>
<protein>
    <submittedName>
        <fullName evidence="2">Uncharacterized protein</fullName>
    </submittedName>
</protein>
<keyword evidence="3" id="KW-1185">Reference proteome</keyword>
<proteinExistence type="predicted"/>
<sequence length="41" mass="4360">MRTCKQHALKGQKPLAQGNALGNFGRKPVALKGQKPSNTGQ</sequence>
<gene>
    <name evidence="2" type="ORF">PREVCOP_03844</name>
</gene>
<reference evidence="2" key="1">
    <citation type="submission" date="2009-11" db="EMBL/GenBank/DDBJ databases">
        <authorList>
            <person name="Weinstock G."/>
            <person name="Sodergren E."/>
            <person name="Clifton S."/>
            <person name="Fulton L."/>
            <person name="Fulton B."/>
            <person name="Courtney L."/>
            <person name="Fronick C."/>
            <person name="Harrison M."/>
            <person name="Strong C."/>
            <person name="Farmer C."/>
            <person name="Delahaunty K."/>
            <person name="Markovic C."/>
            <person name="Hall O."/>
            <person name="Minx P."/>
            <person name="Tomlinson C."/>
            <person name="Mitreva M."/>
            <person name="Nelson J."/>
            <person name="Hou S."/>
            <person name="Wollam A."/>
            <person name="Pepin K.H."/>
            <person name="Johnson M."/>
            <person name="Bhonagiri V."/>
            <person name="Nash W.E."/>
            <person name="Warren W."/>
            <person name="Chinwalla A."/>
            <person name="Mardis E.R."/>
            <person name="Wilson R.K."/>
        </authorList>
    </citation>
    <scope>NUCLEOTIDE SEQUENCE [LARGE SCALE GENOMIC DNA]</scope>
    <source>
        <strain evidence="2">DSM 18205</strain>
    </source>
</reference>
<dbReference type="RefSeq" id="WP_006846575.1">
    <property type="nucleotide sequence ID" value="NZ_VZAC01000024.1"/>
</dbReference>
<feature type="compositionally biased region" description="Basic residues" evidence="1">
    <location>
        <begin position="1"/>
        <end position="10"/>
    </location>
</feature>
<evidence type="ECO:0000256" key="1">
    <source>
        <dbReference type="SAM" id="MobiDB-lite"/>
    </source>
</evidence>
<organism evidence="2 3">
    <name type="scientific">Segatella copri DSM 18205</name>
    <dbReference type="NCBI Taxonomy" id="537011"/>
    <lineage>
        <taxon>Bacteria</taxon>
        <taxon>Pseudomonadati</taxon>
        <taxon>Bacteroidota</taxon>
        <taxon>Bacteroidia</taxon>
        <taxon>Bacteroidales</taxon>
        <taxon>Prevotellaceae</taxon>
        <taxon>Segatella</taxon>
    </lineage>
</organism>
<comment type="caution">
    <text evidence="2">The sequence shown here is derived from an EMBL/GenBank/DDBJ whole genome shotgun (WGS) entry which is preliminary data.</text>
</comment>
<dbReference type="STRING" id="537011.PREVCOP_03844"/>
<evidence type="ECO:0000313" key="3">
    <source>
        <dbReference type="Proteomes" id="UP000004477"/>
    </source>
</evidence>
<dbReference type="AlphaFoldDB" id="D1P9V7"/>
<dbReference type="EMBL" id="ACBX02000005">
    <property type="protein sequence ID" value="EFB36466.1"/>
    <property type="molecule type" value="Genomic_DNA"/>
</dbReference>
<dbReference type="Proteomes" id="UP000004477">
    <property type="component" value="Unassembled WGS sequence"/>
</dbReference>
<evidence type="ECO:0000313" key="2">
    <source>
        <dbReference type="EMBL" id="EFB36466.1"/>
    </source>
</evidence>